<accession>A0A939JJ91</accession>
<gene>
    <name evidence="2" type="ORF">J0695_31855</name>
</gene>
<feature type="transmembrane region" description="Helical" evidence="1">
    <location>
        <begin position="84"/>
        <end position="104"/>
    </location>
</feature>
<dbReference type="EMBL" id="JAFLRJ010000388">
    <property type="protein sequence ID" value="MBO0516333.1"/>
    <property type="molecule type" value="Genomic_DNA"/>
</dbReference>
<evidence type="ECO:0000313" key="3">
    <source>
        <dbReference type="Proteomes" id="UP000664167"/>
    </source>
</evidence>
<feature type="transmembrane region" description="Helical" evidence="1">
    <location>
        <begin position="6"/>
        <end position="34"/>
    </location>
</feature>
<reference evidence="2" key="1">
    <citation type="submission" date="2021-03" db="EMBL/GenBank/DDBJ databases">
        <title>Streptomyces poriferae sp. nov., a novel marine sponge-derived Actinobacteria species with anti-MRSA activity.</title>
        <authorList>
            <person name="Sandoval-Powers M."/>
            <person name="Kralova S."/>
            <person name="Nguyen G.-S."/>
            <person name="Fawwal D."/>
            <person name="Degnes K."/>
            <person name="Klinkenberg G."/>
            <person name="Sletta H."/>
            <person name="Wentzel A."/>
            <person name="Liles M.R."/>
        </authorList>
    </citation>
    <scope>NUCLEOTIDE SEQUENCE</scope>
    <source>
        <strain evidence="2">DSM 41794</strain>
    </source>
</reference>
<comment type="caution">
    <text evidence="2">The sequence shown here is derived from an EMBL/GenBank/DDBJ whole genome shotgun (WGS) entry which is preliminary data.</text>
</comment>
<dbReference type="RefSeq" id="WP_206967988.1">
    <property type="nucleotide sequence ID" value="NZ_BAAAJJ010000002.1"/>
</dbReference>
<dbReference type="Pfam" id="PF08592">
    <property type="entry name" value="Anthrone_oxy"/>
    <property type="match status" value="1"/>
</dbReference>
<organism evidence="2 3">
    <name type="scientific">Streptomyces beijiangensis</name>
    <dbReference type="NCBI Taxonomy" id="163361"/>
    <lineage>
        <taxon>Bacteria</taxon>
        <taxon>Bacillati</taxon>
        <taxon>Actinomycetota</taxon>
        <taxon>Actinomycetes</taxon>
        <taxon>Kitasatosporales</taxon>
        <taxon>Streptomycetaceae</taxon>
        <taxon>Streptomyces</taxon>
    </lineage>
</organism>
<evidence type="ECO:0000313" key="2">
    <source>
        <dbReference type="EMBL" id="MBO0516333.1"/>
    </source>
</evidence>
<dbReference type="Proteomes" id="UP000664167">
    <property type="component" value="Unassembled WGS sequence"/>
</dbReference>
<keyword evidence="3" id="KW-1185">Reference proteome</keyword>
<evidence type="ECO:0000256" key="1">
    <source>
        <dbReference type="SAM" id="Phobius"/>
    </source>
</evidence>
<dbReference type="AlphaFoldDB" id="A0A939JJ91"/>
<name>A0A939JJ91_9ACTN</name>
<proteinExistence type="predicted"/>
<feature type="transmembrane region" description="Helical" evidence="1">
    <location>
        <begin position="54"/>
        <end position="72"/>
    </location>
</feature>
<sequence>MATTLLVLAVIATGLYAGFMFAFAAGVMSGLKLLTDEQFVAAMRRINEKVPNPLFLLIFLGFVALPAAALAVPVDARTDTARLLLILGLACAVLSHLVTIAGNIPLNVALEKSTAPATETRAAFESKWNRLHLARTLVTTASFALTAGSSLA</sequence>
<keyword evidence="1" id="KW-0472">Membrane</keyword>
<protein>
    <submittedName>
        <fullName evidence="2">DUF1772 domain-containing protein</fullName>
    </submittedName>
</protein>
<keyword evidence="1" id="KW-1133">Transmembrane helix</keyword>
<keyword evidence="1" id="KW-0812">Transmembrane</keyword>
<dbReference type="InterPro" id="IPR013901">
    <property type="entry name" value="Anthrone_oxy"/>
</dbReference>